<evidence type="ECO:0000313" key="2">
    <source>
        <dbReference type="EMBL" id="KIY97435.1"/>
    </source>
</evidence>
<dbReference type="EMBL" id="KK102573">
    <property type="protein sequence ID" value="KIY97435.1"/>
    <property type="molecule type" value="Genomic_DNA"/>
</dbReference>
<sequence>MQPLDGAFAGPARPGSAGGLRPALLPELGGAGGGAFASPHGHLALRGLPDTLFPGFRSCASDDGAGAGGGGVYSGAGYGGSAGGGGGGAPHLNLPDEPFGPHQPPASGGMEDAAAAAAIMRRHSSGGGEWGTGAPVQAPQLPAPPPALFGPPGGLWGLGAGASPHHHRGLQLAPGGLHGSLGGAQDGAGGAGGGLGRPGVGDVIGDEDALASSHSIVTAADAELNKLAQDIMRGLVE</sequence>
<dbReference type="AlphaFoldDB" id="A0A0D2MSA6"/>
<keyword evidence="3" id="KW-1185">Reference proteome</keyword>
<feature type="region of interest" description="Disordered" evidence="1">
    <location>
        <begin position="83"/>
        <end position="113"/>
    </location>
</feature>
<reference evidence="2 3" key="1">
    <citation type="journal article" date="2013" name="BMC Genomics">
        <title>Reconstruction of the lipid metabolism for the microalga Monoraphidium neglectum from its genome sequence reveals characteristics suitable for biofuel production.</title>
        <authorList>
            <person name="Bogen C."/>
            <person name="Al-Dilaimi A."/>
            <person name="Albersmeier A."/>
            <person name="Wichmann J."/>
            <person name="Grundmann M."/>
            <person name="Rupp O."/>
            <person name="Lauersen K.J."/>
            <person name="Blifernez-Klassen O."/>
            <person name="Kalinowski J."/>
            <person name="Goesmann A."/>
            <person name="Mussgnug J.H."/>
            <person name="Kruse O."/>
        </authorList>
    </citation>
    <scope>NUCLEOTIDE SEQUENCE [LARGE SCALE GENOMIC DNA]</scope>
    <source>
        <strain evidence="2 3">SAG 48.87</strain>
    </source>
</reference>
<gene>
    <name evidence="2" type="ORF">MNEG_10528</name>
</gene>
<protein>
    <submittedName>
        <fullName evidence="2">Uncharacterized protein</fullName>
    </submittedName>
</protein>
<dbReference type="GeneID" id="25727699"/>
<proteinExistence type="predicted"/>
<dbReference type="Proteomes" id="UP000054498">
    <property type="component" value="Unassembled WGS sequence"/>
</dbReference>
<name>A0A0D2MSA6_9CHLO</name>
<dbReference type="RefSeq" id="XP_013896455.1">
    <property type="nucleotide sequence ID" value="XM_014041001.1"/>
</dbReference>
<accession>A0A0D2MSA6</accession>
<evidence type="ECO:0000256" key="1">
    <source>
        <dbReference type="SAM" id="MobiDB-lite"/>
    </source>
</evidence>
<dbReference type="KEGG" id="mng:MNEG_10528"/>
<evidence type="ECO:0000313" key="3">
    <source>
        <dbReference type="Proteomes" id="UP000054498"/>
    </source>
</evidence>
<organism evidence="2 3">
    <name type="scientific">Monoraphidium neglectum</name>
    <dbReference type="NCBI Taxonomy" id="145388"/>
    <lineage>
        <taxon>Eukaryota</taxon>
        <taxon>Viridiplantae</taxon>
        <taxon>Chlorophyta</taxon>
        <taxon>core chlorophytes</taxon>
        <taxon>Chlorophyceae</taxon>
        <taxon>CS clade</taxon>
        <taxon>Sphaeropleales</taxon>
        <taxon>Selenastraceae</taxon>
        <taxon>Monoraphidium</taxon>
    </lineage>
</organism>